<dbReference type="RefSeq" id="WP_184259435.1">
    <property type="nucleotide sequence ID" value="NZ_JACHIH010000023.1"/>
</dbReference>
<feature type="transmembrane region" description="Helical" evidence="1">
    <location>
        <begin position="21"/>
        <end position="42"/>
    </location>
</feature>
<dbReference type="Proteomes" id="UP000542353">
    <property type="component" value="Unassembled WGS sequence"/>
</dbReference>
<name>A0A7W8DZP7_9BRAD</name>
<keyword evidence="1" id="KW-0472">Membrane</keyword>
<sequence length="87" mass="9687">MADVDKHLDARMARIELAVQRVQLFIVMVVALFVINWCLAIAERAFPDDELVLWFYGSRGVALLLGVLLAYAAAKIIGYPLKVLARA</sequence>
<keyword evidence="1" id="KW-0812">Transmembrane</keyword>
<keyword evidence="1" id="KW-1133">Transmembrane helix</keyword>
<comment type="caution">
    <text evidence="2">The sequence shown here is derived from an EMBL/GenBank/DDBJ whole genome shotgun (WGS) entry which is preliminary data.</text>
</comment>
<reference evidence="2 3" key="1">
    <citation type="submission" date="2020-08" db="EMBL/GenBank/DDBJ databases">
        <title>Genomic Encyclopedia of Type Strains, Phase IV (KMG-IV): sequencing the most valuable type-strain genomes for metagenomic binning, comparative biology and taxonomic classification.</title>
        <authorList>
            <person name="Goeker M."/>
        </authorList>
    </citation>
    <scope>NUCLEOTIDE SEQUENCE [LARGE SCALE GENOMIC DNA]</scope>
    <source>
        <strain evidence="2 3">DSM 12706</strain>
    </source>
</reference>
<accession>A0A7W8DZP7</accession>
<dbReference type="AlphaFoldDB" id="A0A7W8DZP7"/>
<feature type="transmembrane region" description="Helical" evidence="1">
    <location>
        <begin position="54"/>
        <end position="74"/>
    </location>
</feature>
<protein>
    <submittedName>
        <fullName evidence="2">Uncharacterized protein</fullName>
    </submittedName>
</protein>
<evidence type="ECO:0000313" key="3">
    <source>
        <dbReference type="Proteomes" id="UP000542353"/>
    </source>
</evidence>
<organism evidence="2 3">
    <name type="scientific">Rhodopseudomonas rhenobacensis</name>
    <dbReference type="NCBI Taxonomy" id="87461"/>
    <lineage>
        <taxon>Bacteria</taxon>
        <taxon>Pseudomonadati</taxon>
        <taxon>Pseudomonadota</taxon>
        <taxon>Alphaproteobacteria</taxon>
        <taxon>Hyphomicrobiales</taxon>
        <taxon>Nitrobacteraceae</taxon>
        <taxon>Rhodopseudomonas</taxon>
    </lineage>
</organism>
<evidence type="ECO:0000256" key="1">
    <source>
        <dbReference type="SAM" id="Phobius"/>
    </source>
</evidence>
<dbReference type="EMBL" id="JACHIH010000023">
    <property type="protein sequence ID" value="MBB5048574.1"/>
    <property type="molecule type" value="Genomic_DNA"/>
</dbReference>
<keyword evidence="3" id="KW-1185">Reference proteome</keyword>
<proteinExistence type="predicted"/>
<evidence type="ECO:0000313" key="2">
    <source>
        <dbReference type="EMBL" id="MBB5048574.1"/>
    </source>
</evidence>
<gene>
    <name evidence="2" type="ORF">HNR60_003342</name>
</gene>